<comment type="caution">
    <text evidence="1">The sequence shown here is derived from an EMBL/GenBank/DDBJ whole genome shotgun (WGS) entry which is preliminary data.</text>
</comment>
<gene>
    <name evidence="1" type="ORF">OEG82_08800</name>
</gene>
<dbReference type="RefSeq" id="WP_267612060.1">
    <property type="nucleotide sequence ID" value="NZ_JAOVZQ010000001.1"/>
</dbReference>
<keyword evidence="2" id="KW-1185">Reference proteome</keyword>
<reference evidence="1" key="1">
    <citation type="submission" date="2022-10" db="EMBL/GenBank/DDBJ databases">
        <title>Hoeflea sp. J2-29, isolated from marine algae.</title>
        <authorList>
            <person name="Kristyanto S."/>
            <person name="Kim J.M."/>
            <person name="Jeon C.O."/>
        </authorList>
    </citation>
    <scope>NUCLEOTIDE SEQUENCE</scope>
    <source>
        <strain evidence="1">J2-29</strain>
    </source>
</reference>
<sequence length="112" mass="12403">MAEFKLPLSGNVSQLINPWTSWFSSYGSQVGLININLGQSPAPEVEQEILDDVGSYGRQLGRIGDALAVLLRHFHPAEPLEPDEEKAIRAVRAMLDQIEDIKDRHNRGAISP</sequence>
<evidence type="ECO:0000313" key="1">
    <source>
        <dbReference type="EMBL" id="MCY0094118.1"/>
    </source>
</evidence>
<proteinExistence type="predicted"/>
<accession>A0ABT3YDZ9</accession>
<dbReference type="Proteomes" id="UP001081283">
    <property type="component" value="Unassembled WGS sequence"/>
</dbReference>
<protein>
    <submittedName>
        <fullName evidence="1">Uncharacterized protein</fullName>
    </submittedName>
</protein>
<name>A0ABT3YDZ9_9HYPH</name>
<organism evidence="1 2">
    <name type="scientific">Hoeflea ulvae</name>
    <dbReference type="NCBI Taxonomy" id="2983764"/>
    <lineage>
        <taxon>Bacteria</taxon>
        <taxon>Pseudomonadati</taxon>
        <taxon>Pseudomonadota</taxon>
        <taxon>Alphaproteobacteria</taxon>
        <taxon>Hyphomicrobiales</taxon>
        <taxon>Rhizobiaceae</taxon>
        <taxon>Hoeflea</taxon>
    </lineage>
</organism>
<evidence type="ECO:0000313" key="2">
    <source>
        <dbReference type="Proteomes" id="UP001081283"/>
    </source>
</evidence>
<dbReference type="EMBL" id="JAOVZQ010000001">
    <property type="protein sequence ID" value="MCY0094118.1"/>
    <property type="molecule type" value="Genomic_DNA"/>
</dbReference>